<feature type="signal peptide" evidence="1">
    <location>
        <begin position="1"/>
        <end position="22"/>
    </location>
</feature>
<reference evidence="3 4" key="1">
    <citation type="submission" date="2018-09" db="EMBL/GenBank/DDBJ databases">
        <title>Genomic Encyclopedia of Type Strains, Phase III (KMG-III): the genomes of soil and plant-associated and newly described type strains.</title>
        <authorList>
            <person name="Whitman W."/>
        </authorList>
    </citation>
    <scope>NUCLEOTIDE SEQUENCE [LARGE SCALE GENOMIC DNA]</scope>
    <source>
        <strain evidence="3 4">CECT 7938</strain>
    </source>
</reference>
<feature type="domain" description="DUF6265" evidence="2">
    <location>
        <begin position="28"/>
        <end position="134"/>
    </location>
</feature>
<comment type="caution">
    <text evidence="3">The sequence shown here is derived from an EMBL/GenBank/DDBJ whole genome shotgun (WGS) entry which is preliminary data.</text>
</comment>
<keyword evidence="4" id="KW-1185">Reference proteome</keyword>
<dbReference type="Gene3D" id="3.30.70.1060">
    <property type="entry name" value="Dimeric alpha+beta barrel"/>
    <property type="match status" value="1"/>
</dbReference>
<name>A0A420BHH3_SPHD1</name>
<accession>A0A420BHH3</accession>
<evidence type="ECO:0000313" key="3">
    <source>
        <dbReference type="EMBL" id="RKE56152.1"/>
    </source>
</evidence>
<proteinExistence type="predicted"/>
<dbReference type="OrthoDB" id="8481699at2"/>
<dbReference type="AlphaFoldDB" id="A0A420BHH3"/>
<feature type="chain" id="PRO_5019138132" evidence="1">
    <location>
        <begin position="23"/>
        <end position="286"/>
    </location>
</feature>
<dbReference type="EMBL" id="RAPY01000001">
    <property type="protein sequence ID" value="RKE56152.1"/>
    <property type="molecule type" value="Genomic_DNA"/>
</dbReference>
<dbReference type="InterPro" id="IPR011008">
    <property type="entry name" value="Dimeric_a/b-barrel"/>
</dbReference>
<dbReference type="Proteomes" id="UP000286246">
    <property type="component" value="Unassembled WGS sequence"/>
</dbReference>
<protein>
    <submittedName>
        <fullName evidence="3">Uncharacterized protein YciI</fullName>
    </submittedName>
</protein>
<evidence type="ECO:0000256" key="1">
    <source>
        <dbReference type="SAM" id="SignalP"/>
    </source>
</evidence>
<dbReference type="RefSeq" id="WP_120257855.1">
    <property type="nucleotide sequence ID" value="NZ_RAPY01000001.1"/>
</dbReference>
<gene>
    <name evidence="3" type="ORF">DFQ12_1004</name>
</gene>
<evidence type="ECO:0000259" key="2">
    <source>
        <dbReference type="Pfam" id="PF19780"/>
    </source>
</evidence>
<dbReference type="Pfam" id="PF19780">
    <property type="entry name" value="DUF6265"/>
    <property type="match status" value="1"/>
</dbReference>
<keyword evidence="1" id="KW-0732">Signal</keyword>
<sequence>MKQSIILWLSLICILFSRSVFAQAPFPAFLQGTWKVADKERYEHWDRMSDSELKGVSYSIKNDQKIVSEYLKIKKLGDKVIYTALVIGQNNGKEIDFELTFKDSTYSFINEHHDFPNRIRYKQLAGDRIHISVEGKSGKAHAFYVHKIKNDSLGENPNYDRDLAAKLDADDYGMKSYIFVLLKTGQNKTTDKQLISESFKGHMENIGRLVKNGQLIVAGPFGKNDSGFRGLFILNKVATIEQAKEILQTDPAIKNGFLEPLYYSWYGSAALSEYLPFSEKIWKKEH</sequence>
<evidence type="ECO:0000313" key="4">
    <source>
        <dbReference type="Proteomes" id="UP000286246"/>
    </source>
</evidence>
<organism evidence="3 4">
    <name type="scientific">Sphingobacterium detergens</name>
    <dbReference type="NCBI Taxonomy" id="1145106"/>
    <lineage>
        <taxon>Bacteria</taxon>
        <taxon>Pseudomonadati</taxon>
        <taxon>Bacteroidota</taxon>
        <taxon>Sphingobacteriia</taxon>
        <taxon>Sphingobacteriales</taxon>
        <taxon>Sphingobacteriaceae</taxon>
        <taxon>Sphingobacterium</taxon>
    </lineage>
</organism>
<dbReference type="SUPFAM" id="SSF54909">
    <property type="entry name" value="Dimeric alpha+beta barrel"/>
    <property type="match status" value="1"/>
</dbReference>
<dbReference type="InterPro" id="IPR046232">
    <property type="entry name" value="DUF6265"/>
</dbReference>